<comment type="caution">
    <text evidence="1">The sequence shown here is derived from an EMBL/GenBank/DDBJ whole genome shotgun (WGS) entry which is preliminary data.</text>
</comment>
<evidence type="ECO:0000313" key="2">
    <source>
        <dbReference type="Proteomes" id="UP001150830"/>
    </source>
</evidence>
<dbReference type="EMBL" id="JAPNOA010000039">
    <property type="protein sequence ID" value="MCY0966124.1"/>
    <property type="molecule type" value="Genomic_DNA"/>
</dbReference>
<name>A0A9X3EG65_9GAMM</name>
<reference evidence="1" key="1">
    <citation type="submission" date="2022-11" db="EMBL/GenBank/DDBJ databases">
        <title>Parathalassolutuus dongxingensis gen. nov., sp. nov., a novel member of family Oceanospirillaceae isolated from a coastal shrimp pond in Guangxi, China.</title>
        <authorList>
            <person name="Chen H."/>
        </authorList>
    </citation>
    <scope>NUCLEOTIDE SEQUENCE</scope>
    <source>
        <strain evidence="1">G-43</strain>
    </source>
</reference>
<evidence type="ECO:0000313" key="1">
    <source>
        <dbReference type="EMBL" id="MCY0966124.1"/>
    </source>
</evidence>
<organism evidence="1 2">
    <name type="scientific">Parathalassolituus penaei</name>
    <dbReference type="NCBI Taxonomy" id="2997323"/>
    <lineage>
        <taxon>Bacteria</taxon>
        <taxon>Pseudomonadati</taxon>
        <taxon>Pseudomonadota</taxon>
        <taxon>Gammaproteobacteria</taxon>
        <taxon>Oceanospirillales</taxon>
        <taxon>Oceanospirillaceae</taxon>
        <taxon>Parathalassolituus</taxon>
    </lineage>
</organism>
<keyword evidence="2" id="KW-1185">Reference proteome</keyword>
<gene>
    <name evidence="1" type="ORF">OUO13_13100</name>
</gene>
<dbReference type="AlphaFoldDB" id="A0A9X3EG65"/>
<dbReference type="Proteomes" id="UP001150830">
    <property type="component" value="Unassembled WGS sequence"/>
</dbReference>
<protein>
    <submittedName>
        <fullName evidence="1">Uncharacterized protein</fullName>
    </submittedName>
</protein>
<dbReference type="RefSeq" id="WP_283174335.1">
    <property type="nucleotide sequence ID" value="NZ_JAPNOA010000039.1"/>
</dbReference>
<accession>A0A9X3EG65</accession>
<sequence length="209" mass="22152">MLSGPEALVRAIVVRDDSLLLALSGLDQSLSYKIIASRVDGGFQPGLWWIDDFVYDPGQLNLVFSSRGQSAGSGHQQTFTGLTTVNKSPVSRTVMAIAIDGDEPVFLAQTQSSETTGQYTLQWQGYTGQILVTALDDYGVPHVAGATHGVGERVHPATPNGFVYQISVAGQLGMEPVWPTSAGALVMSGSCQLVAVPFYRPKTVGPVVV</sequence>
<proteinExistence type="predicted"/>